<dbReference type="PANTHER" id="PTHR30461">
    <property type="entry name" value="DNA-INVERTASE FROM LAMBDOID PROPHAGE"/>
    <property type="match status" value="1"/>
</dbReference>
<sequence length="513" mass="58768">MLRLTVGLVRVSTDEQIETGLSQQYGRLKSAGASRIYVDVGSRDKRDRKGLNQLVKDIKRGEIGKVLITRMDRVTSSPGLLEFLSEIFNKYDVKLVAIDENIDLSSVDGEFAAMLGVVFARRELKTTRMRLKKGNEYRRSQGIATSQVPFGYIRRDGKYALDTRPFLCLIENKQEMSRSDLLIELKDWFFETRSLRATTKRAFARYGIQKIGYPSGTPNQKEISFVLEDGDSIEKAIGVVKKSRGVRSGVFRPCPSGVRKLLLSAVLVGDTHYKSSNQIIRDTHPDHAIMKRSEQEQIRLILAKNYEIGSYGRRQENLLTGIAKCALCGYPLKAQAMKQIGDRKLRYYQCRGYSQQRSCEARGMIREDILENAIVDALVLSADKLADNTIAIQQQEPDSPELIEAREKLKRAESWGDDPEIESLKIRLRSQIAKLEQSRVIKDDVDEHLRMMLLAFFSSKEDWLRQSENDKRQGYITFVDYVLVGQEKVLEFYKNGKQRERMIPVVIEVKLRF</sequence>
<dbReference type="PROSITE" id="PS51736">
    <property type="entry name" value="RECOMBINASES_3"/>
    <property type="match status" value="1"/>
</dbReference>
<dbReference type="STRING" id="211165.GCA_000317285_01841"/>
<dbReference type="SMART" id="SM00857">
    <property type="entry name" value="Resolvase"/>
    <property type="match status" value="1"/>
</dbReference>
<organism evidence="2 3">
    <name type="scientific">Chlorogloeopsis fritschii PCC 6912</name>
    <dbReference type="NCBI Taxonomy" id="211165"/>
    <lineage>
        <taxon>Bacteria</taxon>
        <taxon>Bacillati</taxon>
        <taxon>Cyanobacteriota</taxon>
        <taxon>Cyanophyceae</taxon>
        <taxon>Nostocales</taxon>
        <taxon>Chlorogloeopsidaceae</taxon>
        <taxon>Chlorogloeopsis</taxon>
    </lineage>
</organism>
<dbReference type="SUPFAM" id="SSF53041">
    <property type="entry name" value="Resolvase-like"/>
    <property type="match status" value="1"/>
</dbReference>
<dbReference type="InterPro" id="IPR050639">
    <property type="entry name" value="SSR_resolvase"/>
</dbReference>
<dbReference type="AlphaFoldDB" id="A0A3S0ZPV9"/>
<dbReference type="InterPro" id="IPR036162">
    <property type="entry name" value="Resolvase-like_N_sf"/>
</dbReference>
<gene>
    <name evidence="2" type="ORF">PCC6912_50600</name>
</gene>
<feature type="domain" description="Resolvase/invertase-type recombinase catalytic" evidence="1">
    <location>
        <begin position="4"/>
        <end position="142"/>
    </location>
</feature>
<reference evidence="2 3" key="1">
    <citation type="journal article" date="2019" name="Genome Biol. Evol.">
        <title>Day and night: Metabolic profiles and evolutionary relationships of six axenic non-marine cyanobacteria.</title>
        <authorList>
            <person name="Will S.E."/>
            <person name="Henke P."/>
            <person name="Boedeker C."/>
            <person name="Huang S."/>
            <person name="Brinkmann H."/>
            <person name="Rohde M."/>
            <person name="Jarek M."/>
            <person name="Friedl T."/>
            <person name="Seufert S."/>
            <person name="Schumacher M."/>
            <person name="Overmann J."/>
            <person name="Neumann-Schaal M."/>
            <person name="Petersen J."/>
        </authorList>
    </citation>
    <scope>NUCLEOTIDE SEQUENCE [LARGE SCALE GENOMIC DNA]</scope>
    <source>
        <strain evidence="2 3">PCC 6912</strain>
    </source>
</reference>
<dbReference type="InterPro" id="IPR006119">
    <property type="entry name" value="Resolv_N"/>
</dbReference>
<evidence type="ECO:0000259" key="1">
    <source>
        <dbReference type="PROSITE" id="PS51736"/>
    </source>
</evidence>
<dbReference type="RefSeq" id="WP_016879494.1">
    <property type="nucleotide sequence ID" value="NZ_RSCJ01000027.1"/>
</dbReference>
<protein>
    <recommendedName>
        <fullName evidence="1">Resolvase/invertase-type recombinase catalytic domain-containing protein</fullName>
    </recommendedName>
</protein>
<dbReference type="GO" id="GO:0000150">
    <property type="term" value="F:DNA strand exchange activity"/>
    <property type="evidence" value="ECO:0007669"/>
    <property type="project" value="InterPro"/>
</dbReference>
<dbReference type="InterPro" id="IPR025827">
    <property type="entry name" value="Zn_ribbon_recom_dom"/>
</dbReference>
<evidence type="ECO:0000313" key="2">
    <source>
        <dbReference type="EMBL" id="RUR74882.1"/>
    </source>
</evidence>
<dbReference type="OrthoDB" id="429403at2"/>
<evidence type="ECO:0000313" key="3">
    <source>
        <dbReference type="Proteomes" id="UP000268857"/>
    </source>
</evidence>
<name>A0A3S0ZPV9_CHLFR</name>
<dbReference type="Pfam" id="PF00239">
    <property type="entry name" value="Resolvase"/>
    <property type="match status" value="1"/>
</dbReference>
<proteinExistence type="predicted"/>
<keyword evidence="3" id="KW-1185">Reference proteome</keyword>
<dbReference type="EMBL" id="RSCJ01000027">
    <property type="protein sequence ID" value="RUR74882.1"/>
    <property type="molecule type" value="Genomic_DNA"/>
</dbReference>
<dbReference type="GO" id="GO:0003677">
    <property type="term" value="F:DNA binding"/>
    <property type="evidence" value="ECO:0007669"/>
    <property type="project" value="InterPro"/>
</dbReference>
<dbReference type="CDD" id="cd03768">
    <property type="entry name" value="SR_ResInv"/>
    <property type="match status" value="1"/>
</dbReference>
<accession>A0A3S0ZPV9</accession>
<dbReference type="PANTHER" id="PTHR30461:SF23">
    <property type="entry name" value="DNA RECOMBINASE-RELATED"/>
    <property type="match status" value="1"/>
</dbReference>
<dbReference type="Gene3D" id="3.40.50.1390">
    <property type="entry name" value="Resolvase, N-terminal catalytic domain"/>
    <property type="match status" value="1"/>
</dbReference>
<dbReference type="Proteomes" id="UP000268857">
    <property type="component" value="Unassembled WGS sequence"/>
</dbReference>
<comment type="caution">
    <text evidence="2">The sequence shown here is derived from an EMBL/GenBank/DDBJ whole genome shotgun (WGS) entry which is preliminary data.</text>
</comment>
<dbReference type="Pfam" id="PF13408">
    <property type="entry name" value="Zn_ribbon_recom"/>
    <property type="match status" value="1"/>
</dbReference>